<dbReference type="InterPro" id="IPR036271">
    <property type="entry name" value="Tet_transcr_reg_TetR-rel_C_sf"/>
</dbReference>
<dbReference type="GO" id="GO:0003677">
    <property type="term" value="F:DNA binding"/>
    <property type="evidence" value="ECO:0007669"/>
    <property type="project" value="UniProtKB-UniRule"/>
</dbReference>
<dbReference type="AlphaFoldDB" id="A0A3S3S235"/>
<protein>
    <submittedName>
        <fullName evidence="6">TetR/AcrR family transcriptional regulator</fullName>
    </submittedName>
</protein>
<feature type="DNA-binding region" description="H-T-H motif" evidence="4">
    <location>
        <begin position="28"/>
        <end position="47"/>
    </location>
</feature>
<evidence type="ECO:0000313" key="7">
    <source>
        <dbReference type="Proteomes" id="UP000287563"/>
    </source>
</evidence>
<dbReference type="SUPFAM" id="SSF48498">
    <property type="entry name" value="Tetracyclin repressor-like, C-terminal domain"/>
    <property type="match status" value="1"/>
</dbReference>
<dbReference type="PANTHER" id="PTHR47506:SF1">
    <property type="entry name" value="HTH-TYPE TRANSCRIPTIONAL REGULATOR YJDC"/>
    <property type="match status" value="1"/>
</dbReference>
<dbReference type="InterPro" id="IPR001647">
    <property type="entry name" value="HTH_TetR"/>
</dbReference>
<organism evidence="6 7">
    <name type="scientific">Photobacterium chitinilyticum</name>
    <dbReference type="NCBI Taxonomy" id="2485123"/>
    <lineage>
        <taxon>Bacteria</taxon>
        <taxon>Pseudomonadati</taxon>
        <taxon>Pseudomonadota</taxon>
        <taxon>Gammaproteobacteria</taxon>
        <taxon>Vibrionales</taxon>
        <taxon>Vibrionaceae</taxon>
        <taxon>Photobacterium</taxon>
    </lineage>
</organism>
<feature type="domain" description="HTH tetR-type" evidence="5">
    <location>
        <begin position="5"/>
        <end position="65"/>
    </location>
</feature>
<keyword evidence="7" id="KW-1185">Reference proteome</keyword>
<keyword evidence="3" id="KW-0804">Transcription</keyword>
<dbReference type="Gene3D" id="1.10.357.10">
    <property type="entry name" value="Tetracycline Repressor, domain 2"/>
    <property type="match status" value="1"/>
</dbReference>
<keyword evidence="2 4" id="KW-0238">DNA-binding</keyword>
<keyword evidence="1" id="KW-0805">Transcription regulation</keyword>
<gene>
    <name evidence="6" type="ORF">EDI28_07845</name>
</gene>
<dbReference type="PRINTS" id="PR00455">
    <property type="entry name" value="HTHTETR"/>
</dbReference>
<dbReference type="EMBL" id="RJLM01000002">
    <property type="protein sequence ID" value="RWX56189.1"/>
    <property type="molecule type" value="Genomic_DNA"/>
</dbReference>
<reference evidence="6 7" key="1">
    <citation type="submission" date="2018-11" db="EMBL/GenBank/DDBJ databases">
        <title>Photobacterium sp. BEI247 sp. nov., a marine bacterium isolated from Yongle Blue Hole in the South China Sea.</title>
        <authorList>
            <person name="Wang X."/>
        </authorList>
    </citation>
    <scope>NUCLEOTIDE SEQUENCE [LARGE SCALE GENOMIC DNA]</scope>
    <source>
        <strain evidence="7">BEI247</strain>
    </source>
</reference>
<dbReference type="Proteomes" id="UP000287563">
    <property type="component" value="Unassembled WGS sequence"/>
</dbReference>
<comment type="caution">
    <text evidence="6">The sequence shown here is derived from an EMBL/GenBank/DDBJ whole genome shotgun (WGS) entry which is preliminary data.</text>
</comment>
<dbReference type="Pfam" id="PF00440">
    <property type="entry name" value="TetR_N"/>
    <property type="match status" value="1"/>
</dbReference>
<sequence length="188" mass="21720">MSRKDEKIQKILEVTAELCIRNGYQGTSMDELTSKTGFSKATIYRYFKSKECLIAATLGHYSKMHTKALIALINDTELSLQEKIDQRFEKLRQLVMDKQFYGCYFQLAYSEFCNKDEDITSICTQYSHDRVELIAKMLDQHEVEDAQMRATKAELVFSGLIATLPISKDTKLIDIAKEMYLKEIFSAH</sequence>
<evidence type="ECO:0000256" key="4">
    <source>
        <dbReference type="PROSITE-ProRule" id="PRU00335"/>
    </source>
</evidence>
<evidence type="ECO:0000256" key="1">
    <source>
        <dbReference type="ARBA" id="ARBA00023015"/>
    </source>
</evidence>
<evidence type="ECO:0000256" key="2">
    <source>
        <dbReference type="ARBA" id="ARBA00023125"/>
    </source>
</evidence>
<dbReference type="PANTHER" id="PTHR47506">
    <property type="entry name" value="TRANSCRIPTIONAL REGULATORY PROTEIN"/>
    <property type="match status" value="1"/>
</dbReference>
<proteinExistence type="predicted"/>
<dbReference type="RefSeq" id="WP_128783276.1">
    <property type="nucleotide sequence ID" value="NZ_JAKJSG010000070.1"/>
</dbReference>
<name>A0A3S3S235_9GAMM</name>
<accession>A0A3S3S235</accession>
<evidence type="ECO:0000256" key="3">
    <source>
        <dbReference type="ARBA" id="ARBA00023163"/>
    </source>
</evidence>
<evidence type="ECO:0000259" key="5">
    <source>
        <dbReference type="PROSITE" id="PS50977"/>
    </source>
</evidence>
<dbReference type="PROSITE" id="PS50977">
    <property type="entry name" value="HTH_TETR_2"/>
    <property type="match status" value="1"/>
</dbReference>
<evidence type="ECO:0000313" key="6">
    <source>
        <dbReference type="EMBL" id="RWX56189.1"/>
    </source>
</evidence>
<dbReference type="InterPro" id="IPR009057">
    <property type="entry name" value="Homeodomain-like_sf"/>
</dbReference>
<dbReference type="OrthoDB" id="116240at2"/>
<dbReference type="SUPFAM" id="SSF46689">
    <property type="entry name" value="Homeodomain-like"/>
    <property type="match status" value="1"/>
</dbReference>